<reference evidence="1 2" key="1">
    <citation type="submission" date="2024-04" db="EMBL/GenBank/DDBJ databases">
        <authorList>
            <person name="Fracassetti M."/>
        </authorList>
    </citation>
    <scope>NUCLEOTIDE SEQUENCE [LARGE SCALE GENOMIC DNA]</scope>
</reference>
<organism evidence="1 2">
    <name type="scientific">Linum trigynum</name>
    <dbReference type="NCBI Taxonomy" id="586398"/>
    <lineage>
        <taxon>Eukaryota</taxon>
        <taxon>Viridiplantae</taxon>
        <taxon>Streptophyta</taxon>
        <taxon>Embryophyta</taxon>
        <taxon>Tracheophyta</taxon>
        <taxon>Spermatophyta</taxon>
        <taxon>Magnoliopsida</taxon>
        <taxon>eudicotyledons</taxon>
        <taxon>Gunneridae</taxon>
        <taxon>Pentapetalae</taxon>
        <taxon>rosids</taxon>
        <taxon>fabids</taxon>
        <taxon>Malpighiales</taxon>
        <taxon>Linaceae</taxon>
        <taxon>Linum</taxon>
    </lineage>
</organism>
<keyword evidence="2" id="KW-1185">Reference proteome</keyword>
<protein>
    <submittedName>
        <fullName evidence="1">Uncharacterized protein</fullName>
    </submittedName>
</protein>
<dbReference type="Proteomes" id="UP001497516">
    <property type="component" value="Chromosome 7"/>
</dbReference>
<dbReference type="PANTHER" id="PTHR35304">
    <property type="entry name" value="OS05G0120300 PROTEIN-RELATED"/>
    <property type="match status" value="1"/>
</dbReference>
<dbReference type="AlphaFoldDB" id="A0AAV2FMI2"/>
<sequence>MASACIDKCVKDTRDPRVRPVRATYVNLYKWPESDAEFIKSVRRVSQGVQHQPPRVVDSISCRQMYLRSYTFSRKETVPEKTRKCFGRVKDKVGRRKGTEGGREKGGGRRKGRKCLVLRKVKEMSCRTFYRIFHRLLSCAASVDVVDHKD</sequence>
<name>A0AAV2FMI2_9ROSI</name>
<dbReference type="PANTHER" id="PTHR35304:SF1">
    <property type="entry name" value="OS05G0120300 PROTEIN"/>
    <property type="match status" value="1"/>
</dbReference>
<proteinExistence type="predicted"/>
<evidence type="ECO:0000313" key="2">
    <source>
        <dbReference type="Proteomes" id="UP001497516"/>
    </source>
</evidence>
<accession>A0AAV2FMI2</accession>
<evidence type="ECO:0000313" key="1">
    <source>
        <dbReference type="EMBL" id="CAL1399182.1"/>
    </source>
</evidence>
<dbReference type="EMBL" id="OZ034820">
    <property type="protein sequence ID" value="CAL1399182.1"/>
    <property type="molecule type" value="Genomic_DNA"/>
</dbReference>
<gene>
    <name evidence="1" type="ORF">LTRI10_LOCUS39373</name>
</gene>